<proteinExistence type="inferred from homology"/>
<evidence type="ECO:0000256" key="1">
    <source>
        <dbReference type="HAMAP-Rule" id="MF_00434"/>
    </source>
</evidence>
<organism evidence="2 3">
    <name type="scientific">Candidimonas humi</name>
    <dbReference type="NCBI Taxonomy" id="683355"/>
    <lineage>
        <taxon>Bacteria</taxon>
        <taxon>Pseudomonadati</taxon>
        <taxon>Pseudomonadota</taxon>
        <taxon>Betaproteobacteria</taxon>
        <taxon>Burkholderiales</taxon>
        <taxon>Alcaligenaceae</taxon>
        <taxon>Candidimonas</taxon>
    </lineage>
</organism>
<keyword evidence="1 2" id="KW-0456">Lyase</keyword>
<dbReference type="InterPro" id="IPR001533">
    <property type="entry name" value="Pterin_deHydtase"/>
</dbReference>
<dbReference type="CDD" id="cd00914">
    <property type="entry name" value="PCD_DCoH_subfamily_b"/>
    <property type="match status" value="1"/>
</dbReference>
<comment type="similarity">
    <text evidence="1">Belongs to the pterin-4-alpha-carbinolamine dehydratase family.</text>
</comment>
<dbReference type="PANTHER" id="PTHR12599">
    <property type="entry name" value="PTERIN-4-ALPHA-CARBINOLAMINE DEHYDRATASE"/>
    <property type="match status" value="1"/>
</dbReference>
<reference evidence="3" key="1">
    <citation type="journal article" date="2019" name="Int. J. Syst. Evol. Microbiol.">
        <title>The Global Catalogue of Microorganisms (GCM) 10K type strain sequencing project: providing services to taxonomists for standard genome sequencing and annotation.</title>
        <authorList>
            <consortium name="The Broad Institute Genomics Platform"/>
            <consortium name="The Broad Institute Genome Sequencing Center for Infectious Disease"/>
            <person name="Wu L."/>
            <person name="Ma J."/>
        </authorList>
    </citation>
    <scope>NUCLEOTIDE SEQUENCE [LARGE SCALE GENOMIC DNA]</scope>
    <source>
        <strain evidence="3">LMG 24813</strain>
    </source>
</reference>
<dbReference type="NCBIfam" id="NF002018">
    <property type="entry name" value="PRK00823.1-3"/>
    <property type="match status" value="1"/>
</dbReference>
<dbReference type="EMBL" id="JBHSBV010000003">
    <property type="protein sequence ID" value="MFC4201170.1"/>
    <property type="molecule type" value="Genomic_DNA"/>
</dbReference>
<comment type="catalytic activity">
    <reaction evidence="1">
        <text>(4aS,6R)-4a-hydroxy-L-erythro-5,6,7,8-tetrahydrobiopterin = (6R)-L-erythro-6,7-dihydrobiopterin + H2O</text>
        <dbReference type="Rhea" id="RHEA:11920"/>
        <dbReference type="ChEBI" id="CHEBI:15377"/>
        <dbReference type="ChEBI" id="CHEBI:15642"/>
        <dbReference type="ChEBI" id="CHEBI:43120"/>
        <dbReference type="EC" id="4.2.1.96"/>
    </reaction>
</comment>
<dbReference type="GO" id="GO:0008124">
    <property type="term" value="F:4-alpha-hydroxytetrahydrobiopterin dehydratase activity"/>
    <property type="evidence" value="ECO:0007669"/>
    <property type="project" value="UniProtKB-EC"/>
</dbReference>
<sequence>MKSQPQLVGAPAALLLLDGWSAVPARDAIQKTYVFKNFSEAFGFMARVALQAEKMDHHPEWSNVYNRVSVVLATHDAKGVTQLDVSLAAYMDQLV</sequence>
<name>A0ABV8NW41_9BURK</name>
<dbReference type="HAMAP" id="MF_00434">
    <property type="entry name" value="Pterin_4_alpha"/>
    <property type="match status" value="1"/>
</dbReference>
<evidence type="ECO:0000313" key="2">
    <source>
        <dbReference type="EMBL" id="MFC4201170.1"/>
    </source>
</evidence>
<dbReference type="PANTHER" id="PTHR12599:SF0">
    <property type="entry name" value="PTERIN-4-ALPHA-CARBINOLAMINE DEHYDRATASE"/>
    <property type="match status" value="1"/>
</dbReference>
<comment type="caution">
    <text evidence="2">The sequence shown here is derived from an EMBL/GenBank/DDBJ whole genome shotgun (WGS) entry which is preliminary data.</text>
</comment>
<gene>
    <name evidence="2" type="ORF">ACFOY1_09415</name>
</gene>
<dbReference type="Pfam" id="PF01329">
    <property type="entry name" value="Pterin_4a"/>
    <property type="match status" value="1"/>
</dbReference>
<accession>A0ABV8NW41</accession>
<keyword evidence="3" id="KW-1185">Reference proteome</keyword>
<dbReference type="Proteomes" id="UP001595848">
    <property type="component" value="Unassembled WGS sequence"/>
</dbReference>
<evidence type="ECO:0000313" key="3">
    <source>
        <dbReference type="Proteomes" id="UP001595848"/>
    </source>
</evidence>
<dbReference type="EC" id="4.2.1.96" evidence="1"/>
<dbReference type="RefSeq" id="WP_217963487.1">
    <property type="nucleotide sequence ID" value="NZ_JAHTBN010000002.1"/>
</dbReference>
<protein>
    <recommendedName>
        <fullName evidence="1">Putative pterin-4-alpha-carbinolamine dehydratase</fullName>
        <shortName evidence="1">PHS</shortName>
        <ecNumber evidence="1">4.2.1.96</ecNumber>
    </recommendedName>
    <alternativeName>
        <fullName evidence="1">4-alpha-hydroxy-tetrahydropterin dehydratase</fullName>
    </alternativeName>
    <alternativeName>
        <fullName evidence="1">Pterin carbinolamine dehydratase</fullName>
        <shortName evidence="1">PCD</shortName>
    </alternativeName>
</protein>